<dbReference type="Pfam" id="PF25149">
    <property type="entry name" value="DUF7825"/>
    <property type="match status" value="1"/>
</dbReference>
<dbReference type="EMBL" id="ABKX01000013">
    <property type="protein sequence ID" value="EDS90344.1"/>
    <property type="molecule type" value="Genomic_DNA"/>
</dbReference>
<dbReference type="InterPro" id="IPR056727">
    <property type="entry name" value="DUF7825"/>
</dbReference>
<dbReference type="RefSeq" id="WP_002461834.1">
    <property type="nucleotide sequence ID" value="NZ_CH991859.1"/>
</dbReference>
<evidence type="ECO:0000313" key="3">
    <source>
        <dbReference type="Proteomes" id="UP000003042"/>
    </source>
</evidence>
<reference evidence="2 3" key="1">
    <citation type="submission" date="2008-02" db="EMBL/GenBank/DDBJ databases">
        <title>Annotation of Escherichia albertii TW07627.</title>
        <authorList>
            <person name="Sutton G."/>
            <person name="Whittam T.S."/>
            <person name="Sebastian Y."/>
        </authorList>
    </citation>
    <scope>NUCLEOTIDE SEQUENCE [LARGE SCALE GENOMIC DNA]</scope>
    <source>
        <strain evidence="2 3">TW07627</strain>
    </source>
</reference>
<proteinExistence type="predicted"/>
<gene>
    <name evidence="2" type="ORF">ESCAB7627_2222</name>
</gene>
<organism evidence="2 3">
    <name type="scientific">Escherichia albertii (strain TW07627)</name>
    <dbReference type="NCBI Taxonomy" id="502347"/>
    <lineage>
        <taxon>Bacteria</taxon>
        <taxon>Pseudomonadati</taxon>
        <taxon>Pseudomonadota</taxon>
        <taxon>Gammaproteobacteria</taxon>
        <taxon>Enterobacterales</taxon>
        <taxon>Enterobacteriaceae</taxon>
        <taxon>Escherichia</taxon>
    </lineage>
</organism>
<name>A0ABC9NJI3_ESCAT</name>
<feature type="domain" description="DUF7825" evidence="1">
    <location>
        <begin position="1"/>
        <end position="109"/>
    </location>
</feature>
<sequence>MGHLLTGLCMLHADKTVRALAGELWIDKLRYPQGVNSTHIGDILGHLEKENWAPLKRFTDLAMQSLINISSRHNQSLLEMITAMDSHLNIVKITNYKKLNELQLELTRKS</sequence>
<evidence type="ECO:0000259" key="1">
    <source>
        <dbReference type="Pfam" id="PF25149"/>
    </source>
</evidence>
<comment type="caution">
    <text evidence="2">The sequence shown here is derived from an EMBL/GenBank/DDBJ whole genome shotgun (WGS) entry which is preliminary data.</text>
</comment>
<accession>A0ABC9NJI3</accession>
<evidence type="ECO:0000313" key="2">
    <source>
        <dbReference type="EMBL" id="EDS90344.1"/>
    </source>
</evidence>
<protein>
    <recommendedName>
        <fullName evidence="1">DUF7825 domain-containing protein</fullName>
    </recommendedName>
</protein>
<dbReference type="Proteomes" id="UP000003042">
    <property type="component" value="Unassembled WGS sequence"/>
</dbReference>
<dbReference type="AlphaFoldDB" id="A0ABC9NJI3"/>